<organism evidence="2 3">
    <name type="scientific">Colocasia esculenta</name>
    <name type="common">Wild taro</name>
    <name type="synonym">Arum esculentum</name>
    <dbReference type="NCBI Taxonomy" id="4460"/>
    <lineage>
        <taxon>Eukaryota</taxon>
        <taxon>Viridiplantae</taxon>
        <taxon>Streptophyta</taxon>
        <taxon>Embryophyta</taxon>
        <taxon>Tracheophyta</taxon>
        <taxon>Spermatophyta</taxon>
        <taxon>Magnoliopsida</taxon>
        <taxon>Liliopsida</taxon>
        <taxon>Araceae</taxon>
        <taxon>Aroideae</taxon>
        <taxon>Colocasieae</taxon>
        <taxon>Colocasia</taxon>
    </lineage>
</organism>
<evidence type="ECO:0000256" key="1">
    <source>
        <dbReference type="SAM" id="MobiDB-lite"/>
    </source>
</evidence>
<gene>
    <name evidence="2" type="ORF">Taro_027225</name>
</gene>
<keyword evidence="3" id="KW-1185">Reference proteome</keyword>
<accession>A0A843VJI8</accession>
<dbReference type="AlphaFoldDB" id="A0A843VJI8"/>
<reference evidence="2" key="1">
    <citation type="submission" date="2017-07" db="EMBL/GenBank/DDBJ databases">
        <title>Taro Niue Genome Assembly and Annotation.</title>
        <authorList>
            <person name="Atibalentja N."/>
            <person name="Keating K."/>
            <person name="Fields C.J."/>
        </authorList>
    </citation>
    <scope>NUCLEOTIDE SEQUENCE</scope>
    <source>
        <strain evidence="2">Niue_2</strain>
        <tissue evidence="2">Leaf</tissue>
    </source>
</reference>
<dbReference type="Proteomes" id="UP000652761">
    <property type="component" value="Unassembled WGS sequence"/>
</dbReference>
<feature type="region of interest" description="Disordered" evidence="1">
    <location>
        <begin position="28"/>
        <end position="51"/>
    </location>
</feature>
<comment type="caution">
    <text evidence="2">The sequence shown here is derived from an EMBL/GenBank/DDBJ whole genome shotgun (WGS) entry which is preliminary data.</text>
</comment>
<evidence type="ECO:0000313" key="2">
    <source>
        <dbReference type="EMBL" id="MQL94567.1"/>
    </source>
</evidence>
<sequence>MASGGSSSRPPSVSRSFDFGSDDVLCSYDDLGSQDSSNGKRSESAGKNPKLPVWDYSPYEEASKLPGVLLLGLLWALSGQAFLGRPRALSVGKLA</sequence>
<evidence type="ECO:0000313" key="3">
    <source>
        <dbReference type="Proteomes" id="UP000652761"/>
    </source>
</evidence>
<protein>
    <submittedName>
        <fullName evidence="2">Uncharacterized protein</fullName>
    </submittedName>
</protein>
<dbReference type="OrthoDB" id="1720284at2759"/>
<dbReference type="EMBL" id="NMUH01001690">
    <property type="protein sequence ID" value="MQL94567.1"/>
    <property type="molecule type" value="Genomic_DNA"/>
</dbReference>
<proteinExistence type="predicted"/>
<name>A0A843VJI8_COLES</name>